<dbReference type="AlphaFoldDB" id="A0A644W821"/>
<accession>A0A644W821</accession>
<gene>
    <name evidence="1" type="ORF">SDC9_45949</name>
</gene>
<name>A0A644W821_9ZZZZ</name>
<protein>
    <submittedName>
        <fullName evidence="1">Uncharacterized protein</fullName>
    </submittedName>
</protein>
<sequence>MKKFNLSEAAQIAKQLGIDFGKAGFTAEDYLEGINIELEHGTVDPETNVTGNDPLMTGKIALAHLKEIPIYYNGDIGLEAWEHAVEAFKGDPKGKKIQIV</sequence>
<evidence type="ECO:0000313" key="1">
    <source>
        <dbReference type="EMBL" id="MPL99728.1"/>
    </source>
</evidence>
<dbReference type="Pfam" id="PF18905">
    <property type="entry name" value="DUF5661"/>
    <property type="match status" value="1"/>
</dbReference>
<proteinExistence type="predicted"/>
<organism evidence="1">
    <name type="scientific">bioreactor metagenome</name>
    <dbReference type="NCBI Taxonomy" id="1076179"/>
    <lineage>
        <taxon>unclassified sequences</taxon>
        <taxon>metagenomes</taxon>
        <taxon>ecological metagenomes</taxon>
    </lineage>
</organism>
<dbReference type="EMBL" id="VSSQ01000685">
    <property type="protein sequence ID" value="MPL99728.1"/>
    <property type="molecule type" value="Genomic_DNA"/>
</dbReference>
<reference evidence="1" key="1">
    <citation type="submission" date="2019-08" db="EMBL/GenBank/DDBJ databases">
        <authorList>
            <person name="Kucharzyk K."/>
            <person name="Murdoch R.W."/>
            <person name="Higgins S."/>
            <person name="Loffler F."/>
        </authorList>
    </citation>
    <scope>NUCLEOTIDE SEQUENCE</scope>
</reference>
<comment type="caution">
    <text evidence="1">The sequence shown here is derived from an EMBL/GenBank/DDBJ whole genome shotgun (WGS) entry which is preliminary data.</text>
</comment>
<dbReference type="InterPro" id="IPR043720">
    <property type="entry name" value="DUF5661"/>
</dbReference>